<proteinExistence type="predicted"/>
<gene>
    <name evidence="3" type="ORF">ENU74_00230</name>
</gene>
<evidence type="ECO:0000259" key="2">
    <source>
        <dbReference type="Pfam" id="PF20999"/>
    </source>
</evidence>
<evidence type="ECO:0000313" key="3">
    <source>
        <dbReference type="EMBL" id="HGK63019.1"/>
    </source>
</evidence>
<evidence type="ECO:0000259" key="1">
    <source>
        <dbReference type="Pfam" id="PF14505"/>
    </source>
</evidence>
<dbReference type="InterPro" id="IPR044910">
    <property type="entry name" value="TM_1086_SG_dom"/>
</dbReference>
<dbReference type="InterPro" id="IPR044909">
    <property type="entry name" value="TM_1086_sf"/>
</dbReference>
<comment type="caution">
    <text evidence="3">The sequence shown here is derived from an EMBL/GenBank/DDBJ whole genome shotgun (WGS) entry which is preliminary data.</text>
</comment>
<reference evidence="3" key="1">
    <citation type="journal article" date="2020" name="mSystems">
        <title>Genome- and Community-Level Interaction Insights into Carbon Utilization and Element Cycling Functions of Hydrothermarchaeota in Hydrothermal Sediment.</title>
        <authorList>
            <person name="Zhou Z."/>
            <person name="Liu Y."/>
            <person name="Xu W."/>
            <person name="Pan J."/>
            <person name="Luo Z.H."/>
            <person name="Li M."/>
        </authorList>
    </citation>
    <scope>NUCLEOTIDE SEQUENCE [LARGE SCALE GENOMIC DNA]</scope>
    <source>
        <strain evidence="3">SpSt-697</strain>
    </source>
</reference>
<feature type="domain" description="DUF4438" evidence="1">
    <location>
        <begin position="27"/>
        <end position="159"/>
    </location>
</feature>
<dbReference type="Pfam" id="PF14505">
    <property type="entry name" value="DUF4438"/>
    <property type="match status" value="1"/>
</dbReference>
<dbReference type="AlphaFoldDB" id="A0A7V3ZTQ9"/>
<dbReference type="EMBL" id="DTDR01000007">
    <property type="protein sequence ID" value="HGK63019.1"/>
    <property type="molecule type" value="Genomic_DNA"/>
</dbReference>
<dbReference type="Pfam" id="PF20999">
    <property type="entry name" value="DUF4438_C"/>
    <property type="match status" value="1"/>
</dbReference>
<accession>A0A7V3ZTQ9</accession>
<protein>
    <submittedName>
        <fullName evidence="3">DUF4438 domain-containing protein</fullName>
    </submittedName>
</protein>
<organism evidence="3">
    <name type="scientific">candidate division WOR-3 bacterium</name>
    <dbReference type="NCBI Taxonomy" id="2052148"/>
    <lineage>
        <taxon>Bacteria</taxon>
        <taxon>Bacteria division WOR-3</taxon>
    </lineage>
</organism>
<dbReference type="InterPro" id="IPR029433">
    <property type="entry name" value="DUF4438_N"/>
</dbReference>
<feature type="domain" description="DUF4438" evidence="2">
    <location>
        <begin position="164"/>
        <end position="285"/>
    </location>
</feature>
<dbReference type="InterPro" id="IPR048399">
    <property type="entry name" value="DUF4438_C"/>
</dbReference>
<name>A0A7V3ZTQ9_UNCW3</name>
<dbReference type="Gene3D" id="4.10.1180.10">
    <property type="entry name" value="tm1086 domain"/>
    <property type="match status" value="1"/>
</dbReference>
<dbReference type="Gene3D" id="2.102.30.10">
    <property type="entry name" value="tm1086 (SG structure) domain"/>
    <property type="match status" value="1"/>
</dbReference>
<sequence>MIKTNKERIPIISVIGEISMPIRRFPYTISHEGELFSFPGTGGITYNVKVGDKVFGWVGDHIEPGVSIKLKDENENRALNTYACIGNEATVVSGDAKGSKGYVTGKHGGIEHVLIYFQEEVLEKLVIGDKIQIKARGQGLKIEGLDDVIFYNLDPDLLERMKEIGLKIKNGVLFFPVTHIIPPDIMGSGLGSVTTSSGDYDITTQDKESIKKYGLEDLRFGDIVALINTDNRYGRCLKKGAISIGVVVHSNCVIAGHGPGVTTIATSVKGKIKPIKNKKANIGYLLGIFE</sequence>
<dbReference type="Gene3D" id="2.40.10.170">
    <property type="match status" value="1"/>
</dbReference>